<name>A0A1Q2CXP1_9ACTN</name>
<keyword evidence="1" id="KW-0732">Signal</keyword>
<evidence type="ECO:0000313" key="2">
    <source>
        <dbReference type="EMBL" id="AQP50905.1"/>
    </source>
</evidence>
<feature type="chain" id="PRO_5013338035" description="Secreted protein" evidence="1">
    <location>
        <begin position="27"/>
        <end position="241"/>
    </location>
</feature>
<dbReference type="Proteomes" id="UP000188235">
    <property type="component" value="Chromosome"/>
</dbReference>
<accession>A0A1Q2CXP1</accession>
<organism evidence="2 3">
    <name type="scientific">Tessaracoccus flavescens</name>
    <dbReference type="NCBI Taxonomy" id="399497"/>
    <lineage>
        <taxon>Bacteria</taxon>
        <taxon>Bacillati</taxon>
        <taxon>Actinomycetota</taxon>
        <taxon>Actinomycetes</taxon>
        <taxon>Propionibacteriales</taxon>
        <taxon>Propionibacteriaceae</taxon>
        <taxon>Tessaracoccus</taxon>
    </lineage>
</organism>
<evidence type="ECO:0000313" key="3">
    <source>
        <dbReference type="Proteomes" id="UP000188235"/>
    </source>
</evidence>
<evidence type="ECO:0000256" key="1">
    <source>
        <dbReference type="SAM" id="SignalP"/>
    </source>
</evidence>
<protein>
    <recommendedName>
        <fullName evidence="4">Secreted protein</fullName>
    </recommendedName>
</protein>
<keyword evidence="3" id="KW-1185">Reference proteome</keyword>
<dbReference type="OrthoDB" id="3734448at2"/>
<gene>
    <name evidence="2" type="ORF">BW733_08760</name>
</gene>
<dbReference type="KEGG" id="tfa:BW733_08760"/>
<dbReference type="EMBL" id="CP019607">
    <property type="protein sequence ID" value="AQP50905.1"/>
    <property type="molecule type" value="Genomic_DNA"/>
</dbReference>
<dbReference type="STRING" id="399497.BW733_08760"/>
<proteinExistence type="predicted"/>
<sequence>MRRIKALLLTLITLGALAWAPPTASADVDVYVTPGNHNVNGRQWRTTCEKYSATDRCRTEIWATVIVKKDGGGYAVTNGWQFNNLTYAASDYTLWIENPLATPSESWTQAGRQWRTECFTSLTGRGCRSWIKATVIETYTNDAGNSAYRQVDKWILNNMVRFTTSPIAPFTVASSLTCVNSAGGRTISIDAVDPDRKGFSLAFILEDEKTSPMQRYTGTQKVSYLDKGATCADEWSGVQFG</sequence>
<dbReference type="RefSeq" id="WP_077349699.1">
    <property type="nucleotide sequence ID" value="NZ_CP019607.1"/>
</dbReference>
<feature type="signal peptide" evidence="1">
    <location>
        <begin position="1"/>
        <end position="26"/>
    </location>
</feature>
<evidence type="ECO:0008006" key="4">
    <source>
        <dbReference type="Google" id="ProtNLM"/>
    </source>
</evidence>
<dbReference type="AlphaFoldDB" id="A0A1Q2CXP1"/>
<reference evidence="2 3" key="1">
    <citation type="journal article" date="2008" name="Int. J. Syst. Evol. Microbiol.">
        <title>Tessaracoccus flavescens sp. nov., isolated from marine sediment.</title>
        <authorList>
            <person name="Lee D.W."/>
            <person name="Lee S.D."/>
        </authorList>
    </citation>
    <scope>NUCLEOTIDE SEQUENCE [LARGE SCALE GENOMIC DNA]</scope>
    <source>
        <strain evidence="2 3">SST-39T</strain>
    </source>
</reference>